<protein>
    <submittedName>
        <fullName evidence="1">Uncharacterized protein</fullName>
    </submittedName>
</protein>
<reference evidence="1 2" key="1">
    <citation type="submission" date="2021-04" db="EMBL/GenBank/DDBJ databases">
        <authorList>
            <consortium name="Wellcome Sanger Institute Data Sharing"/>
        </authorList>
    </citation>
    <scope>NUCLEOTIDE SEQUENCE [LARGE SCALE GENOMIC DNA]</scope>
</reference>
<proteinExistence type="predicted"/>
<dbReference type="AlphaFoldDB" id="A0AAQ6IEM4"/>
<accession>A0AAQ6IEM4</accession>
<dbReference type="Ensembl" id="ENSATET00000078261.1">
    <property type="protein sequence ID" value="ENSATEP00000073714.1"/>
    <property type="gene ID" value="ENSATEG00000031019.1"/>
</dbReference>
<evidence type="ECO:0000313" key="1">
    <source>
        <dbReference type="Ensembl" id="ENSATEP00000073714.1"/>
    </source>
</evidence>
<dbReference type="Proteomes" id="UP000265040">
    <property type="component" value="Chromosome 9"/>
</dbReference>
<organism evidence="1 2">
    <name type="scientific">Anabas testudineus</name>
    <name type="common">Climbing perch</name>
    <name type="synonym">Anthias testudineus</name>
    <dbReference type="NCBI Taxonomy" id="64144"/>
    <lineage>
        <taxon>Eukaryota</taxon>
        <taxon>Metazoa</taxon>
        <taxon>Chordata</taxon>
        <taxon>Craniata</taxon>
        <taxon>Vertebrata</taxon>
        <taxon>Euteleostomi</taxon>
        <taxon>Actinopterygii</taxon>
        <taxon>Neopterygii</taxon>
        <taxon>Teleostei</taxon>
        <taxon>Neoteleostei</taxon>
        <taxon>Acanthomorphata</taxon>
        <taxon>Anabantaria</taxon>
        <taxon>Anabantiformes</taxon>
        <taxon>Anabantoidei</taxon>
        <taxon>Anabantidae</taxon>
        <taxon>Anabas</taxon>
    </lineage>
</organism>
<keyword evidence="2" id="KW-1185">Reference proteome</keyword>
<name>A0AAQ6IEM4_ANATE</name>
<reference evidence="1" key="2">
    <citation type="submission" date="2025-08" db="UniProtKB">
        <authorList>
            <consortium name="Ensembl"/>
        </authorList>
    </citation>
    <scope>IDENTIFICATION</scope>
</reference>
<reference evidence="1" key="3">
    <citation type="submission" date="2025-09" db="UniProtKB">
        <authorList>
            <consortium name="Ensembl"/>
        </authorList>
    </citation>
    <scope>IDENTIFICATION</scope>
</reference>
<sequence length="50" mass="5506">DSWSTQTDCGHRELKERPGTGGFGNITRCHLYSEIAPSFLSTNSDFICIG</sequence>
<evidence type="ECO:0000313" key="2">
    <source>
        <dbReference type="Proteomes" id="UP000265040"/>
    </source>
</evidence>